<reference evidence="2" key="1">
    <citation type="journal article" date="2003" name="Genome Biol.">
        <title>An integrated gene annotation and transcriptional profiling approach towards the full gene content of the Drosophila genome.</title>
        <authorList>
            <person name="Hild M."/>
            <person name="Beckmann B."/>
            <person name="Haas S.A."/>
            <person name="Koch B."/>
            <person name="Solovyev V."/>
            <person name="Busold C."/>
            <person name="Fellenberg K."/>
            <person name="Boutros M."/>
            <person name="Vingron M."/>
            <person name="Sauer F."/>
            <person name="Hoheisel J.D."/>
            <person name="Paro R."/>
        </authorList>
    </citation>
    <scope>NUCLEOTIDE SEQUENCE</scope>
</reference>
<feature type="compositionally biased region" description="Polar residues" evidence="1">
    <location>
        <begin position="1"/>
        <end position="13"/>
    </location>
</feature>
<organism evidence="2">
    <name type="scientific">Drosophila melanogaster</name>
    <name type="common">Fruit fly</name>
    <dbReference type="NCBI Taxonomy" id="7227"/>
    <lineage>
        <taxon>Eukaryota</taxon>
        <taxon>Metazoa</taxon>
        <taxon>Ecdysozoa</taxon>
        <taxon>Arthropoda</taxon>
        <taxon>Hexapoda</taxon>
        <taxon>Insecta</taxon>
        <taxon>Pterygota</taxon>
        <taxon>Neoptera</taxon>
        <taxon>Endopterygota</taxon>
        <taxon>Diptera</taxon>
        <taxon>Brachycera</taxon>
        <taxon>Muscomorpha</taxon>
        <taxon>Ephydroidea</taxon>
        <taxon>Drosophilidae</taxon>
        <taxon>Drosophila</taxon>
        <taxon>Sophophora</taxon>
    </lineage>
</organism>
<sequence>MKPRQTCGSGVQKDTNDTDTDTNRQWQRRQTGANFGGHMINRVEADLEHLEELEWLVPDPNKGVRPEKVGCRL</sequence>
<dbReference type="EMBL" id="BK002838">
    <property type="protein sequence ID" value="DAA04343.1"/>
    <property type="molecule type" value="Genomic_DNA"/>
</dbReference>
<proteinExistence type="predicted"/>
<dbReference type="AlphaFoldDB" id="Q6IJ78"/>
<evidence type="ECO:0000313" key="2">
    <source>
        <dbReference type="EMBL" id="DAA04343.1"/>
    </source>
</evidence>
<feature type="compositionally biased region" description="Polar residues" evidence="1">
    <location>
        <begin position="24"/>
        <end position="33"/>
    </location>
</feature>
<protein>
    <submittedName>
        <fullName evidence="2">HDC15734</fullName>
    </submittedName>
</protein>
<accession>Q6IJ78</accession>
<evidence type="ECO:0000256" key="1">
    <source>
        <dbReference type="SAM" id="MobiDB-lite"/>
    </source>
</evidence>
<feature type="region of interest" description="Disordered" evidence="1">
    <location>
        <begin position="1"/>
        <end position="33"/>
    </location>
</feature>
<gene>
    <name evidence="2" type="ORF">HDC15734</name>
</gene>
<name>Q6IJ78_DROME</name>